<proteinExistence type="predicted"/>
<evidence type="ECO:0000313" key="2">
    <source>
        <dbReference type="Proteomes" id="UP000487649"/>
    </source>
</evidence>
<reference evidence="1 2" key="1">
    <citation type="journal article" date="2019" name="Nat. Med.">
        <title>A library of human gut bacterial isolates paired with longitudinal multiomics data enables mechanistic microbiome research.</title>
        <authorList>
            <person name="Poyet M."/>
            <person name="Groussin M."/>
            <person name="Gibbons S.M."/>
            <person name="Avila-Pacheco J."/>
            <person name="Jiang X."/>
            <person name="Kearney S.M."/>
            <person name="Perrotta A.R."/>
            <person name="Berdy B."/>
            <person name="Zhao S."/>
            <person name="Lieberman T.D."/>
            <person name="Swanson P.K."/>
            <person name="Smith M."/>
            <person name="Roesemann S."/>
            <person name="Alexander J.E."/>
            <person name="Rich S.A."/>
            <person name="Livny J."/>
            <person name="Vlamakis H."/>
            <person name="Clish C."/>
            <person name="Bullock K."/>
            <person name="Deik A."/>
            <person name="Scott J."/>
            <person name="Pierce K.A."/>
            <person name="Xavier R.J."/>
            <person name="Alm E.J."/>
        </authorList>
    </citation>
    <scope>NUCLEOTIDE SEQUENCE [LARGE SCALE GENOMIC DNA]</scope>
    <source>
        <strain evidence="1 2">BIOML-A198</strain>
    </source>
</reference>
<dbReference type="EMBL" id="WMQE01000054">
    <property type="protein sequence ID" value="MTK22740.1"/>
    <property type="molecule type" value="Genomic_DNA"/>
</dbReference>
<comment type="caution">
    <text evidence="1">The sequence shown here is derived from an EMBL/GenBank/DDBJ whole genome shotgun (WGS) entry which is preliminary data.</text>
</comment>
<name>A0A9X5AQJ1_9FIRM</name>
<gene>
    <name evidence="1" type="ORF">GMA92_15190</name>
</gene>
<sequence length="178" mass="20710">MDINFEHLINSYKTTCKFSNNDIVAKKNLKNLMNDNNSVILHVTEDKNTTDHQLKELAIIDLQNNELFNRKFYLSTQFAIEWDNIKKILKNKNVLIYNVDFTEFIIEQTLRKCSIYENLTLNTTDVMTLYSLISNDNNPISLQDACADEGIPAFITDNALKNSYYVRTLLNKILKQCN</sequence>
<accession>A0A9X5AQJ1</accession>
<dbReference type="Proteomes" id="UP000487649">
    <property type="component" value="Unassembled WGS sequence"/>
</dbReference>
<dbReference type="AlphaFoldDB" id="A0A9X5AQJ1"/>
<organism evidence="1 2">
    <name type="scientific">Turicibacter sanguinis</name>
    <dbReference type="NCBI Taxonomy" id="154288"/>
    <lineage>
        <taxon>Bacteria</taxon>
        <taxon>Bacillati</taxon>
        <taxon>Bacillota</taxon>
        <taxon>Erysipelotrichia</taxon>
        <taxon>Erysipelotrichales</taxon>
        <taxon>Turicibacteraceae</taxon>
        <taxon>Turicibacter</taxon>
    </lineage>
</organism>
<evidence type="ECO:0000313" key="1">
    <source>
        <dbReference type="EMBL" id="MTK22740.1"/>
    </source>
</evidence>
<protein>
    <submittedName>
        <fullName evidence="1">Uncharacterized protein</fullName>
    </submittedName>
</protein>